<evidence type="ECO:0000259" key="3">
    <source>
        <dbReference type="PROSITE" id="PS50263"/>
    </source>
</evidence>
<name>A0A4D7QUA5_9HYPH</name>
<keyword evidence="2 4" id="KW-0378">Hydrolase</keyword>
<gene>
    <name evidence="4" type="ORF">E8L99_03030</name>
</gene>
<protein>
    <submittedName>
        <fullName evidence="4">Carbon-nitrogen hydrolase family protein</fullName>
    </submittedName>
</protein>
<sequence length="291" mass="31148">MPAASTSCWRPEAMGGTFTAACVQMRADIDPARSLEQAVTLIAGAAGDGATYVQTPEMTNILQPDRPKFYEAIRAQEDDLSLPVFQAEAKRLGIWLHIGSLAIKTGETQAANRAFLISPEGAVTATYDKIHMFDVNLANGQTYRESAAYKPGDRAVLADLPWAKLGVTICYDLRFPHLYRALAEAGAGVLAIPSSFTVPTGKAHWHLLMRARAVENGCFVIAAAQGGHHVCGRDTYGHSLIVDPWGTVIAEADHDEPAVVLAEIDMAKVAEIRGRIPSLANGRAFTLGGPP</sequence>
<dbReference type="PROSITE" id="PS01227">
    <property type="entry name" value="UPF0012"/>
    <property type="match status" value="1"/>
</dbReference>
<dbReference type="SUPFAM" id="SSF56317">
    <property type="entry name" value="Carbon-nitrogen hydrolase"/>
    <property type="match status" value="1"/>
</dbReference>
<evidence type="ECO:0000256" key="1">
    <source>
        <dbReference type="ARBA" id="ARBA00010613"/>
    </source>
</evidence>
<reference evidence="4 5" key="1">
    <citation type="submission" date="2019-04" db="EMBL/GenBank/DDBJ databases">
        <title>Phreatobacter aquaticus sp. nov.</title>
        <authorList>
            <person name="Choi A."/>
            <person name="Baek K."/>
        </authorList>
    </citation>
    <scope>NUCLEOTIDE SEQUENCE [LARGE SCALE GENOMIC DNA]</scope>
    <source>
        <strain evidence="4 5">NMCR1094</strain>
    </source>
</reference>
<dbReference type="GO" id="GO:0016811">
    <property type="term" value="F:hydrolase activity, acting on carbon-nitrogen (but not peptide) bonds, in linear amides"/>
    <property type="evidence" value="ECO:0007669"/>
    <property type="project" value="InterPro"/>
</dbReference>
<dbReference type="OrthoDB" id="9811121at2"/>
<comment type="similarity">
    <text evidence="1">Belongs to the carbon-nitrogen hydrolase superfamily. NIT1/NIT2 family.</text>
</comment>
<dbReference type="InterPro" id="IPR045254">
    <property type="entry name" value="Nit1/2_C-N_Hydrolase"/>
</dbReference>
<keyword evidence="5" id="KW-1185">Reference proteome</keyword>
<evidence type="ECO:0000313" key="5">
    <source>
        <dbReference type="Proteomes" id="UP000298588"/>
    </source>
</evidence>
<dbReference type="Pfam" id="PF00795">
    <property type="entry name" value="CN_hydrolase"/>
    <property type="match status" value="1"/>
</dbReference>
<evidence type="ECO:0000256" key="2">
    <source>
        <dbReference type="ARBA" id="ARBA00022801"/>
    </source>
</evidence>
<accession>A0A4D7QUA5</accession>
<dbReference type="CDD" id="cd07572">
    <property type="entry name" value="nit"/>
    <property type="match status" value="1"/>
</dbReference>
<dbReference type="AlphaFoldDB" id="A0A4D7QUA5"/>
<proteinExistence type="inferred from homology"/>
<feature type="domain" description="CN hydrolase" evidence="3">
    <location>
        <begin position="18"/>
        <end position="266"/>
    </location>
</feature>
<dbReference type="PROSITE" id="PS50263">
    <property type="entry name" value="CN_HYDROLASE"/>
    <property type="match status" value="1"/>
</dbReference>
<dbReference type="Gene3D" id="3.60.110.10">
    <property type="entry name" value="Carbon-nitrogen hydrolase"/>
    <property type="match status" value="1"/>
</dbReference>
<dbReference type="KEGG" id="paqt:E8L99_03030"/>
<organism evidence="4 5">
    <name type="scientific">Phreatobacter aquaticus</name>
    <dbReference type="NCBI Taxonomy" id="2570229"/>
    <lineage>
        <taxon>Bacteria</taxon>
        <taxon>Pseudomonadati</taxon>
        <taxon>Pseudomonadota</taxon>
        <taxon>Alphaproteobacteria</taxon>
        <taxon>Hyphomicrobiales</taxon>
        <taxon>Phreatobacteraceae</taxon>
        <taxon>Phreatobacter</taxon>
    </lineage>
</organism>
<dbReference type="Proteomes" id="UP000298588">
    <property type="component" value="Chromosome"/>
</dbReference>
<dbReference type="InterPro" id="IPR003010">
    <property type="entry name" value="C-N_Hydrolase"/>
</dbReference>
<dbReference type="InterPro" id="IPR001110">
    <property type="entry name" value="UPF0012_CS"/>
</dbReference>
<dbReference type="PANTHER" id="PTHR23088:SF27">
    <property type="entry name" value="DEAMINATED GLUTATHIONE AMIDASE"/>
    <property type="match status" value="1"/>
</dbReference>
<evidence type="ECO:0000313" key="4">
    <source>
        <dbReference type="EMBL" id="QCK88597.1"/>
    </source>
</evidence>
<dbReference type="EMBL" id="CP039865">
    <property type="protein sequence ID" value="QCK88597.1"/>
    <property type="molecule type" value="Genomic_DNA"/>
</dbReference>
<dbReference type="PANTHER" id="PTHR23088">
    <property type="entry name" value="NITRILASE-RELATED"/>
    <property type="match status" value="1"/>
</dbReference>
<dbReference type="InterPro" id="IPR036526">
    <property type="entry name" value="C-N_Hydrolase_sf"/>
</dbReference>